<keyword evidence="1" id="KW-0732">Signal</keyword>
<keyword evidence="3" id="KW-1185">Reference proteome</keyword>
<dbReference type="EMBL" id="VOFY01000023">
    <property type="protein sequence ID" value="KAA8580422.1"/>
    <property type="molecule type" value="Genomic_DNA"/>
</dbReference>
<sequence length="58" mass="6675">MFHSHPPIYYPSCFSLLHALLLMCNQMTLSTSRRQSQKPEVCCLSPSFPHQLVLALDR</sequence>
<protein>
    <submittedName>
        <fullName evidence="2">Uncharacterized protein</fullName>
    </submittedName>
</protein>
<proteinExistence type="predicted"/>
<dbReference type="Proteomes" id="UP000327493">
    <property type="component" value="Chromosome 23"/>
</dbReference>
<accession>A0A5J5CET1</accession>
<evidence type="ECO:0000256" key="1">
    <source>
        <dbReference type="SAM" id="SignalP"/>
    </source>
</evidence>
<dbReference type="AlphaFoldDB" id="A0A5J5CET1"/>
<feature type="chain" id="PRO_5023823397" evidence="1">
    <location>
        <begin position="33"/>
        <end position="58"/>
    </location>
</feature>
<evidence type="ECO:0000313" key="3">
    <source>
        <dbReference type="Proteomes" id="UP000327493"/>
    </source>
</evidence>
<reference evidence="2 3" key="1">
    <citation type="submission" date="2019-08" db="EMBL/GenBank/DDBJ databases">
        <title>A chromosome-level genome assembly, high-density linkage maps, and genome scans reveal the genomic architecture of hybrid incompatibilities underlying speciation via character displacement in darters (Percidae: Etheostominae).</title>
        <authorList>
            <person name="Moran R.L."/>
            <person name="Catchen J.M."/>
            <person name="Fuller R.C."/>
        </authorList>
    </citation>
    <scope>NUCLEOTIDE SEQUENCE [LARGE SCALE GENOMIC DNA]</scope>
    <source>
        <strain evidence="2">EspeVRDwgs_2016</strain>
        <tissue evidence="2">Muscle</tissue>
    </source>
</reference>
<gene>
    <name evidence="2" type="ORF">FQN60_005957</name>
</gene>
<organism evidence="2 3">
    <name type="scientific">Etheostoma spectabile</name>
    <name type="common">orangethroat darter</name>
    <dbReference type="NCBI Taxonomy" id="54343"/>
    <lineage>
        <taxon>Eukaryota</taxon>
        <taxon>Metazoa</taxon>
        <taxon>Chordata</taxon>
        <taxon>Craniata</taxon>
        <taxon>Vertebrata</taxon>
        <taxon>Euteleostomi</taxon>
        <taxon>Actinopterygii</taxon>
        <taxon>Neopterygii</taxon>
        <taxon>Teleostei</taxon>
        <taxon>Neoteleostei</taxon>
        <taxon>Acanthomorphata</taxon>
        <taxon>Eupercaria</taxon>
        <taxon>Perciformes</taxon>
        <taxon>Percoidei</taxon>
        <taxon>Percidae</taxon>
        <taxon>Etheostomatinae</taxon>
        <taxon>Etheostoma</taxon>
    </lineage>
</organism>
<comment type="caution">
    <text evidence="2">The sequence shown here is derived from an EMBL/GenBank/DDBJ whole genome shotgun (WGS) entry which is preliminary data.</text>
</comment>
<feature type="signal peptide" evidence="1">
    <location>
        <begin position="1"/>
        <end position="32"/>
    </location>
</feature>
<evidence type="ECO:0000313" key="2">
    <source>
        <dbReference type="EMBL" id="KAA8580422.1"/>
    </source>
</evidence>
<name>A0A5J5CET1_9PERO</name>